<feature type="non-terminal residue" evidence="1">
    <location>
        <position position="29"/>
    </location>
</feature>
<reference evidence="1 2" key="1">
    <citation type="journal article" date="2020" name="Front. Microbiol.">
        <title>Single-cell genomics of novel Actinobacteria with the Wood-Ljungdahl pathway discovered in a serpentinizing system.</title>
        <authorList>
            <person name="Merino N."/>
            <person name="Kawai M."/>
            <person name="Boyd E.S."/>
            <person name="Colman D.R."/>
            <person name="McGlynn S.E."/>
            <person name="Nealson K.H."/>
            <person name="Kurokawa K."/>
            <person name="Hongoh Y."/>
        </authorList>
    </citation>
    <scope>NUCLEOTIDE SEQUENCE [LARGE SCALE GENOMIC DNA]</scope>
    <source>
        <strain evidence="1 2">S43</strain>
    </source>
</reference>
<organism evidence="1 2">
    <name type="scientific">Candidatus Hakubella thermalkaliphila</name>
    <dbReference type="NCBI Taxonomy" id="2754717"/>
    <lineage>
        <taxon>Bacteria</taxon>
        <taxon>Bacillati</taxon>
        <taxon>Actinomycetota</taxon>
        <taxon>Actinomycetota incertae sedis</taxon>
        <taxon>Candidatus Hakubellales</taxon>
        <taxon>Candidatus Hakubellaceae</taxon>
        <taxon>Candidatus Hakubella</taxon>
    </lineage>
</organism>
<evidence type="ECO:0000313" key="2">
    <source>
        <dbReference type="Proteomes" id="UP000576480"/>
    </source>
</evidence>
<dbReference type="Proteomes" id="UP000576480">
    <property type="component" value="Unassembled WGS sequence"/>
</dbReference>
<evidence type="ECO:0000313" key="1">
    <source>
        <dbReference type="EMBL" id="GFP36130.1"/>
    </source>
</evidence>
<protein>
    <submittedName>
        <fullName evidence="1">Uncharacterized protein</fullName>
    </submittedName>
</protein>
<gene>
    <name evidence="1" type="ORF">HKBW3S43_01917</name>
</gene>
<sequence length="29" mass="3482">MCALQELIIRVGPDLEQMEKEIEKLLLYY</sequence>
<dbReference type="EMBL" id="BLSB01000423">
    <property type="protein sequence ID" value="GFP36130.1"/>
    <property type="molecule type" value="Genomic_DNA"/>
</dbReference>
<dbReference type="AlphaFoldDB" id="A0A6V8PVH0"/>
<dbReference type="Gene3D" id="1.10.8.60">
    <property type="match status" value="1"/>
</dbReference>
<accession>A0A6V8PVH0</accession>
<proteinExistence type="predicted"/>
<name>A0A6V8PVH0_9ACTN</name>
<comment type="caution">
    <text evidence="1">The sequence shown here is derived from an EMBL/GenBank/DDBJ whole genome shotgun (WGS) entry which is preliminary data.</text>
</comment>